<keyword evidence="6" id="KW-0812">Transmembrane</keyword>
<evidence type="ECO:0000313" key="7">
    <source>
        <dbReference type="EMBL" id="KAK4454562.1"/>
    </source>
</evidence>
<evidence type="ECO:0000256" key="2">
    <source>
        <dbReference type="ARBA" id="ARBA00023239"/>
    </source>
</evidence>
<protein>
    <recommendedName>
        <fullName evidence="1">gamma-glutamylcyclotransferase</fullName>
        <ecNumber evidence="1">4.3.2.9</ecNumber>
    </recommendedName>
</protein>
<evidence type="ECO:0000256" key="5">
    <source>
        <dbReference type="SAM" id="MobiDB-lite"/>
    </source>
</evidence>
<gene>
    <name evidence="7" type="ORF">QBC34DRAFT_392029</name>
</gene>
<keyword evidence="8" id="KW-1185">Reference proteome</keyword>
<feature type="region of interest" description="Disordered" evidence="5">
    <location>
        <begin position="1"/>
        <end position="69"/>
    </location>
</feature>
<name>A0AAV9H1X7_9PEZI</name>
<feature type="active site" description="Proton acceptor" evidence="3">
    <location>
        <position position="216"/>
    </location>
</feature>
<feature type="binding site" evidence="4">
    <location>
        <begin position="97"/>
        <end position="102"/>
    </location>
    <ligand>
        <name>substrate</name>
    </ligand>
</feature>
<dbReference type="Gene3D" id="3.10.490.10">
    <property type="entry name" value="Gamma-glutamyl cyclotransferase-like"/>
    <property type="match status" value="1"/>
</dbReference>
<dbReference type="EC" id="4.3.2.9" evidence="1"/>
<feature type="compositionally biased region" description="Pro residues" evidence="5">
    <location>
        <begin position="155"/>
        <end position="177"/>
    </location>
</feature>
<evidence type="ECO:0000256" key="3">
    <source>
        <dbReference type="PIRSR" id="PIRSR617939-1"/>
    </source>
</evidence>
<dbReference type="PANTHER" id="PTHR12935">
    <property type="entry name" value="GAMMA-GLUTAMYLCYCLOTRANSFERASE"/>
    <property type="match status" value="1"/>
</dbReference>
<proteinExistence type="predicted"/>
<dbReference type="EMBL" id="MU865916">
    <property type="protein sequence ID" value="KAK4454562.1"/>
    <property type="molecule type" value="Genomic_DNA"/>
</dbReference>
<dbReference type="PANTHER" id="PTHR12935:SF0">
    <property type="entry name" value="GAMMA-GLUTAMYLCYCLOTRANSFERASE"/>
    <property type="match status" value="1"/>
</dbReference>
<reference evidence="7" key="2">
    <citation type="submission" date="2023-05" db="EMBL/GenBank/DDBJ databases">
        <authorList>
            <consortium name="Lawrence Berkeley National Laboratory"/>
            <person name="Steindorff A."/>
            <person name="Hensen N."/>
            <person name="Bonometti L."/>
            <person name="Westerberg I."/>
            <person name="Brannstrom I.O."/>
            <person name="Guillou S."/>
            <person name="Cros-Aarteil S."/>
            <person name="Calhoun S."/>
            <person name="Haridas S."/>
            <person name="Kuo A."/>
            <person name="Mondo S."/>
            <person name="Pangilinan J."/>
            <person name="Riley R."/>
            <person name="Labutti K."/>
            <person name="Andreopoulos B."/>
            <person name="Lipzen A."/>
            <person name="Chen C."/>
            <person name="Yanf M."/>
            <person name="Daum C."/>
            <person name="Ng V."/>
            <person name="Clum A."/>
            <person name="Ohm R."/>
            <person name="Martin F."/>
            <person name="Silar P."/>
            <person name="Natvig D."/>
            <person name="Lalanne C."/>
            <person name="Gautier V."/>
            <person name="Ament-Velasquez S.L."/>
            <person name="Kruys A."/>
            <person name="Hutchinson M.I."/>
            <person name="Powell A.J."/>
            <person name="Barry K."/>
            <person name="Miller A.N."/>
            <person name="Grigoriev I.V."/>
            <person name="Debuchy R."/>
            <person name="Gladieux P."/>
            <person name="Thoren M.H."/>
            <person name="Johannesson H."/>
        </authorList>
    </citation>
    <scope>NUCLEOTIDE SEQUENCE</scope>
    <source>
        <strain evidence="7">PSN243</strain>
    </source>
</reference>
<feature type="transmembrane region" description="Helical" evidence="6">
    <location>
        <begin position="355"/>
        <end position="376"/>
    </location>
</feature>
<keyword evidence="2" id="KW-0456">Lyase</keyword>
<feature type="compositionally biased region" description="Polar residues" evidence="5">
    <location>
        <begin position="34"/>
        <end position="44"/>
    </location>
</feature>
<feature type="binding site" evidence="4">
    <location>
        <position position="316"/>
    </location>
    <ligand>
        <name>substrate</name>
    </ligand>
</feature>
<evidence type="ECO:0000256" key="4">
    <source>
        <dbReference type="PIRSR" id="PIRSR617939-2"/>
    </source>
</evidence>
<accession>A0AAV9H1X7</accession>
<evidence type="ECO:0000256" key="6">
    <source>
        <dbReference type="SAM" id="Phobius"/>
    </source>
</evidence>
<keyword evidence="6" id="KW-0472">Membrane</keyword>
<evidence type="ECO:0000313" key="8">
    <source>
        <dbReference type="Proteomes" id="UP001321760"/>
    </source>
</evidence>
<dbReference type="InterPro" id="IPR017939">
    <property type="entry name" value="G-Glutamylcylcotransferase"/>
</dbReference>
<sequence>MVSPKPKRAVKPSVEGTAKRRSRRSSDAGLSTWRRFQTLHSTRQPKAPTYPPISSIHRTPSARLSQPDACPRPFPSEPVLATTLEPSSPVRPPTILYLAYGSNLSAEVFLGRRGIRPLSAVNVSAPSLRLVFDLPGLPYAEPCFANTAMRKIPGTPPKLPPEVPDIPDLPDPPPFKPPHPRDFQRNSAGDPTWDSGLIGVVYEVTAEDYAKIIATEGGGASYQQILVPCFALPPTVGIPEKPDIPELPKPFIARTLFAPRLPDVPDSDETTAAVDDGGDGGDPDKPTPPEPPSWFRKLLLPVRRPNPDYAQPSARYLKLITDGAAEHDLPGEYQAYLQALQPYKVTTWRQKIGKVLFLSFWAPVFILALVVGPLLSNKEGKTPAWLAATMSVVFNLVWMSHDMIAKPLFGDGERTIEEGGDSLEVQRTRRYSWIRGEGFCDDEEKRSLLGDTNER</sequence>
<feature type="compositionally biased region" description="Basic residues" evidence="5">
    <location>
        <begin position="1"/>
        <end position="10"/>
    </location>
</feature>
<dbReference type="GO" id="GO:0003839">
    <property type="term" value="F:gamma-glutamylcyclotransferase activity"/>
    <property type="evidence" value="ECO:0007669"/>
    <property type="project" value="UniProtKB-EC"/>
</dbReference>
<feature type="transmembrane region" description="Helical" evidence="6">
    <location>
        <begin position="382"/>
        <end position="399"/>
    </location>
</feature>
<reference evidence="7" key="1">
    <citation type="journal article" date="2023" name="Mol. Phylogenet. Evol.">
        <title>Genome-scale phylogeny and comparative genomics of the fungal order Sordariales.</title>
        <authorList>
            <person name="Hensen N."/>
            <person name="Bonometti L."/>
            <person name="Westerberg I."/>
            <person name="Brannstrom I.O."/>
            <person name="Guillou S."/>
            <person name="Cros-Aarteil S."/>
            <person name="Calhoun S."/>
            <person name="Haridas S."/>
            <person name="Kuo A."/>
            <person name="Mondo S."/>
            <person name="Pangilinan J."/>
            <person name="Riley R."/>
            <person name="LaButti K."/>
            <person name="Andreopoulos B."/>
            <person name="Lipzen A."/>
            <person name="Chen C."/>
            <person name="Yan M."/>
            <person name="Daum C."/>
            <person name="Ng V."/>
            <person name="Clum A."/>
            <person name="Steindorff A."/>
            <person name="Ohm R.A."/>
            <person name="Martin F."/>
            <person name="Silar P."/>
            <person name="Natvig D.O."/>
            <person name="Lalanne C."/>
            <person name="Gautier V."/>
            <person name="Ament-Velasquez S.L."/>
            <person name="Kruys A."/>
            <person name="Hutchinson M.I."/>
            <person name="Powell A.J."/>
            <person name="Barry K."/>
            <person name="Miller A.N."/>
            <person name="Grigoriev I.V."/>
            <person name="Debuchy R."/>
            <person name="Gladieux P."/>
            <person name="Hiltunen Thoren M."/>
            <person name="Johannesson H."/>
        </authorList>
    </citation>
    <scope>NUCLEOTIDE SEQUENCE</scope>
    <source>
        <strain evidence="7">PSN243</strain>
    </source>
</reference>
<keyword evidence="6" id="KW-1133">Transmembrane helix</keyword>
<comment type="caution">
    <text evidence="7">The sequence shown here is derived from an EMBL/GenBank/DDBJ whole genome shotgun (WGS) entry which is preliminary data.</text>
</comment>
<organism evidence="7 8">
    <name type="scientific">Podospora aff. communis PSN243</name>
    <dbReference type="NCBI Taxonomy" id="3040156"/>
    <lineage>
        <taxon>Eukaryota</taxon>
        <taxon>Fungi</taxon>
        <taxon>Dikarya</taxon>
        <taxon>Ascomycota</taxon>
        <taxon>Pezizomycotina</taxon>
        <taxon>Sordariomycetes</taxon>
        <taxon>Sordariomycetidae</taxon>
        <taxon>Sordariales</taxon>
        <taxon>Podosporaceae</taxon>
        <taxon>Podospora</taxon>
    </lineage>
</organism>
<feature type="region of interest" description="Disordered" evidence="5">
    <location>
        <begin position="155"/>
        <end position="190"/>
    </location>
</feature>
<dbReference type="AlphaFoldDB" id="A0AAV9H1X7"/>
<feature type="region of interest" description="Disordered" evidence="5">
    <location>
        <begin position="258"/>
        <end position="292"/>
    </location>
</feature>
<dbReference type="Proteomes" id="UP001321760">
    <property type="component" value="Unassembled WGS sequence"/>
</dbReference>
<evidence type="ECO:0000256" key="1">
    <source>
        <dbReference type="ARBA" id="ARBA00012346"/>
    </source>
</evidence>